<dbReference type="Proteomes" id="UP000324536">
    <property type="component" value="Chromosome"/>
</dbReference>
<feature type="region of interest" description="Disordered" evidence="1">
    <location>
        <begin position="57"/>
        <end position="119"/>
    </location>
</feature>
<keyword evidence="3" id="KW-1185">Reference proteome</keyword>
<reference evidence="2 3" key="1">
    <citation type="submission" date="2019-09" db="EMBL/GenBank/DDBJ databases">
        <title>Genome sequencing of strain KACC 21233.</title>
        <authorList>
            <person name="Heo J."/>
            <person name="Kim S.-J."/>
            <person name="Kim J.-S."/>
            <person name="Hong S.-B."/>
            <person name="Kwon S.-W."/>
        </authorList>
    </citation>
    <scope>NUCLEOTIDE SEQUENCE [LARGE SCALE GENOMIC DNA]</scope>
    <source>
        <strain evidence="2 3">KACC 21233</strain>
    </source>
</reference>
<dbReference type="OrthoDB" id="7283436at2"/>
<accession>A0A5C1YNR8</accession>
<dbReference type="RefSeq" id="WP_149279288.1">
    <property type="nucleotide sequence ID" value="NZ_CP043506.1"/>
</dbReference>
<name>A0A5C1YNR8_9PROT</name>
<gene>
    <name evidence="2" type="ORF">FLP30_07635</name>
</gene>
<sequence>MAVFSTFTGRATILAGLMLPFAVGCSTMEPLDQSYHWRPLGVYDANIAAMAERKSDLVSGRPLGPSDGHQAAEAVQRWRDGKVRKLPNTGLAEVKSSGGDDQGESGSGSGLAAATGAGG</sequence>
<protein>
    <submittedName>
        <fullName evidence="2">Uncharacterized protein</fullName>
    </submittedName>
</protein>
<dbReference type="KEGG" id="acek:FLP30_07635"/>
<proteinExistence type="predicted"/>
<dbReference type="EMBL" id="CP043506">
    <property type="protein sequence ID" value="QEO17611.1"/>
    <property type="molecule type" value="Genomic_DNA"/>
</dbReference>
<evidence type="ECO:0000313" key="3">
    <source>
        <dbReference type="Proteomes" id="UP000324536"/>
    </source>
</evidence>
<organism evidence="2 3">
    <name type="scientific">Acetobacter vaccinii</name>
    <dbReference type="NCBI Taxonomy" id="2592655"/>
    <lineage>
        <taxon>Bacteria</taxon>
        <taxon>Pseudomonadati</taxon>
        <taxon>Pseudomonadota</taxon>
        <taxon>Alphaproteobacteria</taxon>
        <taxon>Acetobacterales</taxon>
        <taxon>Acetobacteraceae</taxon>
        <taxon>Acetobacter</taxon>
    </lineage>
</organism>
<evidence type="ECO:0000313" key="2">
    <source>
        <dbReference type="EMBL" id="QEO17611.1"/>
    </source>
</evidence>
<evidence type="ECO:0000256" key="1">
    <source>
        <dbReference type="SAM" id="MobiDB-lite"/>
    </source>
</evidence>
<feature type="compositionally biased region" description="Low complexity" evidence="1">
    <location>
        <begin position="110"/>
        <end position="119"/>
    </location>
</feature>
<dbReference type="AlphaFoldDB" id="A0A5C1YNR8"/>